<dbReference type="AlphaFoldDB" id="A0AA86R5Q3"/>
<comment type="caution">
    <text evidence="1">The sequence shown here is derived from an EMBL/GenBank/DDBJ whole genome shotgun (WGS) entry which is preliminary data.</text>
</comment>
<reference evidence="2 3" key="2">
    <citation type="submission" date="2024-07" db="EMBL/GenBank/DDBJ databases">
        <authorList>
            <person name="Akdeniz Z."/>
        </authorList>
    </citation>
    <scope>NUCLEOTIDE SEQUENCE [LARGE SCALE GENOMIC DNA]</scope>
</reference>
<organism evidence="1">
    <name type="scientific">Hexamita inflata</name>
    <dbReference type="NCBI Taxonomy" id="28002"/>
    <lineage>
        <taxon>Eukaryota</taxon>
        <taxon>Metamonada</taxon>
        <taxon>Diplomonadida</taxon>
        <taxon>Hexamitidae</taxon>
        <taxon>Hexamitinae</taxon>
        <taxon>Hexamita</taxon>
    </lineage>
</organism>
<dbReference type="InterPro" id="IPR010736">
    <property type="entry name" value="SHIPPO-rpt"/>
</dbReference>
<evidence type="ECO:0000313" key="1">
    <source>
        <dbReference type="EMBL" id="CAI9971941.1"/>
    </source>
</evidence>
<dbReference type="EMBL" id="CAXDID020000171">
    <property type="protein sequence ID" value="CAL6047459.1"/>
    <property type="molecule type" value="Genomic_DNA"/>
</dbReference>
<dbReference type="Proteomes" id="UP001642409">
    <property type="component" value="Unassembled WGS sequence"/>
</dbReference>
<sequence>MRPQSANSKPSKQISSDQKRFLAALDIQIPEEKHKHVQPQYLNVKPRAKVTSLPGPGAYEPFVPKQNPVLGKMQRQGRPPIRTTLPGPGDYNIQIQQPNTQPYLYKRERFTKDIDHEFIKQQLKQNKKVNAVLGPQSYKLNFEYLSQTKGAKDIKLSSSDRFKRLKEDDNNFASSQIEENARIPVQGELQVRLRQYVKLIVLRYLDIQLQLQ</sequence>
<evidence type="ECO:0000313" key="2">
    <source>
        <dbReference type="EMBL" id="CAL6047459.1"/>
    </source>
</evidence>
<dbReference type="EMBL" id="CATOUU010001099">
    <property type="protein sequence ID" value="CAI9971941.1"/>
    <property type="molecule type" value="Genomic_DNA"/>
</dbReference>
<reference evidence="1" key="1">
    <citation type="submission" date="2023-06" db="EMBL/GenBank/DDBJ databases">
        <authorList>
            <person name="Kurt Z."/>
        </authorList>
    </citation>
    <scope>NUCLEOTIDE SEQUENCE</scope>
</reference>
<accession>A0AA86R5Q3</accession>
<protein>
    <submittedName>
        <fullName evidence="1">Sperm-tail PG-rich repeat</fullName>
    </submittedName>
    <submittedName>
        <fullName evidence="2">Sperm-tail_PG-rich repeat</fullName>
    </submittedName>
</protein>
<keyword evidence="3" id="KW-1185">Reference proteome</keyword>
<evidence type="ECO:0000313" key="3">
    <source>
        <dbReference type="Proteomes" id="UP001642409"/>
    </source>
</evidence>
<gene>
    <name evidence="2" type="ORF">HINF_LOCUS42218</name>
    <name evidence="1" type="ORF">HINF_LOCUS59586</name>
</gene>
<name>A0AA86R5Q3_9EUKA</name>
<proteinExistence type="predicted"/>
<dbReference type="Pfam" id="PF07004">
    <property type="entry name" value="SHIPPO-rpt"/>
    <property type="match status" value="2"/>
</dbReference>